<comment type="caution">
    <text evidence="2">The sequence shown here is derived from an EMBL/GenBank/DDBJ whole genome shotgun (WGS) entry which is preliminary data.</text>
</comment>
<sequence>MHLAISAICLFFLSATPFCCGVYLQVNCLLILFSCRKSENSLEKYSPPPSDLKVLIDLPISFSTSTLNLLNIENTSDFCFIQNSHTFLE</sequence>
<protein>
    <recommendedName>
        <fullName evidence="4">Secreted protein</fullName>
    </recommendedName>
</protein>
<accession>A0A8T2TS67</accession>
<organism evidence="2 3">
    <name type="scientific">Ceratopteris richardii</name>
    <name type="common">Triangle waterfern</name>
    <dbReference type="NCBI Taxonomy" id="49495"/>
    <lineage>
        <taxon>Eukaryota</taxon>
        <taxon>Viridiplantae</taxon>
        <taxon>Streptophyta</taxon>
        <taxon>Embryophyta</taxon>
        <taxon>Tracheophyta</taxon>
        <taxon>Polypodiopsida</taxon>
        <taxon>Polypodiidae</taxon>
        <taxon>Polypodiales</taxon>
        <taxon>Pteridineae</taxon>
        <taxon>Pteridaceae</taxon>
        <taxon>Parkerioideae</taxon>
        <taxon>Ceratopteris</taxon>
    </lineage>
</organism>
<evidence type="ECO:0000313" key="2">
    <source>
        <dbReference type="EMBL" id="KAH7424264.1"/>
    </source>
</evidence>
<keyword evidence="3" id="KW-1185">Reference proteome</keyword>
<evidence type="ECO:0008006" key="4">
    <source>
        <dbReference type="Google" id="ProtNLM"/>
    </source>
</evidence>
<evidence type="ECO:0000256" key="1">
    <source>
        <dbReference type="SAM" id="SignalP"/>
    </source>
</evidence>
<feature type="signal peptide" evidence="1">
    <location>
        <begin position="1"/>
        <end position="21"/>
    </location>
</feature>
<gene>
    <name evidence="2" type="ORF">KP509_12G097800</name>
</gene>
<evidence type="ECO:0000313" key="3">
    <source>
        <dbReference type="Proteomes" id="UP000825935"/>
    </source>
</evidence>
<dbReference type="Proteomes" id="UP000825935">
    <property type="component" value="Chromosome 12"/>
</dbReference>
<keyword evidence="1" id="KW-0732">Signal</keyword>
<feature type="chain" id="PRO_5035762341" description="Secreted protein" evidence="1">
    <location>
        <begin position="22"/>
        <end position="89"/>
    </location>
</feature>
<name>A0A8T2TS67_CERRI</name>
<proteinExistence type="predicted"/>
<dbReference type="OrthoDB" id="10479169at2759"/>
<reference evidence="2" key="1">
    <citation type="submission" date="2021-08" db="EMBL/GenBank/DDBJ databases">
        <title>WGS assembly of Ceratopteris richardii.</title>
        <authorList>
            <person name="Marchant D.B."/>
            <person name="Chen G."/>
            <person name="Jenkins J."/>
            <person name="Shu S."/>
            <person name="Leebens-Mack J."/>
            <person name="Grimwood J."/>
            <person name="Schmutz J."/>
            <person name="Soltis P."/>
            <person name="Soltis D."/>
            <person name="Chen Z.-H."/>
        </authorList>
    </citation>
    <scope>NUCLEOTIDE SEQUENCE</scope>
    <source>
        <strain evidence="2">Whitten #5841</strain>
        <tissue evidence="2">Leaf</tissue>
    </source>
</reference>
<dbReference type="OMA" id="NTSDFCF"/>
<dbReference type="AlphaFoldDB" id="A0A8T2TS67"/>
<dbReference type="EMBL" id="CM035417">
    <property type="protein sequence ID" value="KAH7424264.1"/>
    <property type="molecule type" value="Genomic_DNA"/>
</dbReference>